<organism evidence="2 3">
    <name type="scientific">Hibiscus sabdariffa</name>
    <name type="common">roselle</name>
    <dbReference type="NCBI Taxonomy" id="183260"/>
    <lineage>
        <taxon>Eukaryota</taxon>
        <taxon>Viridiplantae</taxon>
        <taxon>Streptophyta</taxon>
        <taxon>Embryophyta</taxon>
        <taxon>Tracheophyta</taxon>
        <taxon>Spermatophyta</taxon>
        <taxon>Magnoliopsida</taxon>
        <taxon>eudicotyledons</taxon>
        <taxon>Gunneridae</taxon>
        <taxon>Pentapetalae</taxon>
        <taxon>rosids</taxon>
        <taxon>malvids</taxon>
        <taxon>Malvales</taxon>
        <taxon>Malvaceae</taxon>
        <taxon>Malvoideae</taxon>
        <taxon>Hibiscus</taxon>
    </lineage>
</organism>
<dbReference type="InterPro" id="IPR012337">
    <property type="entry name" value="RNaseH-like_sf"/>
</dbReference>
<sequence length="231" mass="27018">MDKMHAPPFPLHTMNSPWPFAVWGMDVIGQIHPKASNGHRFILVVIDYFTKWMEASSYANITRATVCKFLKKEIICRYGLPERIITDNASNLNNQMIADVRLLPIEVEITSLWILNEVQLDEAEWVQARFDQLNLIEERRLKAICHGQMYQKRMMRAYNKKVRPREFKAGDIILKRISPNIRYDREKWMPNWEGPYVVKKAFSGGALILTKMDGEELKNQINADAVKKYYA</sequence>
<dbReference type="EMBL" id="JBBPBN010000109">
    <property type="protein sequence ID" value="KAK8978799.1"/>
    <property type="molecule type" value="Genomic_DNA"/>
</dbReference>
<comment type="caution">
    <text evidence="2">The sequence shown here is derived from an EMBL/GenBank/DDBJ whole genome shotgun (WGS) entry which is preliminary data.</text>
</comment>
<feature type="domain" description="Integrase catalytic" evidence="1">
    <location>
        <begin position="13"/>
        <end position="187"/>
    </location>
</feature>
<dbReference type="Proteomes" id="UP001396334">
    <property type="component" value="Unassembled WGS sequence"/>
</dbReference>
<name>A0ABR2NRL7_9ROSI</name>
<dbReference type="InterPro" id="IPR050951">
    <property type="entry name" value="Retrovirus_Pol_polyprotein"/>
</dbReference>
<reference evidence="2 3" key="1">
    <citation type="journal article" date="2024" name="G3 (Bethesda)">
        <title>Genome assembly of Hibiscus sabdariffa L. provides insights into metabolisms of medicinal natural products.</title>
        <authorList>
            <person name="Kim T."/>
        </authorList>
    </citation>
    <scope>NUCLEOTIDE SEQUENCE [LARGE SCALE GENOMIC DNA]</scope>
    <source>
        <strain evidence="2">TK-2024</strain>
        <tissue evidence="2">Old leaves</tissue>
    </source>
</reference>
<dbReference type="InterPro" id="IPR036397">
    <property type="entry name" value="RNaseH_sf"/>
</dbReference>
<protein>
    <recommendedName>
        <fullName evidence="1">Integrase catalytic domain-containing protein</fullName>
    </recommendedName>
</protein>
<dbReference type="PANTHER" id="PTHR37984">
    <property type="entry name" value="PROTEIN CBG26694"/>
    <property type="match status" value="1"/>
</dbReference>
<dbReference type="Gene3D" id="3.30.420.10">
    <property type="entry name" value="Ribonuclease H-like superfamily/Ribonuclease H"/>
    <property type="match status" value="1"/>
</dbReference>
<dbReference type="PANTHER" id="PTHR37984:SF5">
    <property type="entry name" value="PROTEIN NYNRIN-LIKE"/>
    <property type="match status" value="1"/>
</dbReference>
<proteinExistence type="predicted"/>
<evidence type="ECO:0000313" key="3">
    <source>
        <dbReference type="Proteomes" id="UP001396334"/>
    </source>
</evidence>
<evidence type="ECO:0000313" key="2">
    <source>
        <dbReference type="EMBL" id="KAK8978799.1"/>
    </source>
</evidence>
<evidence type="ECO:0000259" key="1">
    <source>
        <dbReference type="PROSITE" id="PS50994"/>
    </source>
</evidence>
<gene>
    <name evidence="2" type="ORF">V6N11_029167</name>
</gene>
<keyword evidence="3" id="KW-1185">Reference proteome</keyword>
<accession>A0ABR2NRL7</accession>
<dbReference type="Pfam" id="PF00665">
    <property type="entry name" value="rve"/>
    <property type="match status" value="1"/>
</dbReference>
<dbReference type="PROSITE" id="PS50994">
    <property type="entry name" value="INTEGRASE"/>
    <property type="match status" value="1"/>
</dbReference>
<dbReference type="SUPFAM" id="SSF53098">
    <property type="entry name" value="Ribonuclease H-like"/>
    <property type="match status" value="1"/>
</dbReference>
<dbReference type="InterPro" id="IPR001584">
    <property type="entry name" value="Integrase_cat-core"/>
</dbReference>